<evidence type="ECO:0000259" key="1">
    <source>
        <dbReference type="Pfam" id="PF13229"/>
    </source>
</evidence>
<dbReference type="Pfam" id="PF13229">
    <property type="entry name" value="Beta_helix"/>
    <property type="match status" value="1"/>
</dbReference>
<keyword evidence="3" id="KW-1185">Reference proteome</keyword>
<dbReference type="PANTHER" id="PTHR36453:SF1">
    <property type="entry name" value="RIGHT HANDED BETA HELIX DOMAIN-CONTAINING PROTEIN"/>
    <property type="match status" value="1"/>
</dbReference>
<comment type="caution">
    <text evidence="2">The sequence shown here is derived from an EMBL/GenBank/DDBJ whole genome shotgun (WGS) entry which is preliminary data.</text>
</comment>
<dbReference type="SUPFAM" id="SSF51126">
    <property type="entry name" value="Pectin lyase-like"/>
    <property type="match status" value="2"/>
</dbReference>
<protein>
    <recommendedName>
        <fullName evidence="1">Right handed beta helix domain-containing protein</fullName>
    </recommendedName>
</protein>
<gene>
    <name evidence="2" type="ORF">FHS16_001447</name>
</gene>
<reference evidence="2 3" key="1">
    <citation type="submission" date="2020-08" db="EMBL/GenBank/DDBJ databases">
        <title>Genomic Encyclopedia of Type Strains, Phase III (KMG-III): the genomes of soil and plant-associated and newly described type strains.</title>
        <authorList>
            <person name="Whitman W."/>
        </authorList>
    </citation>
    <scope>NUCLEOTIDE SEQUENCE [LARGE SCALE GENOMIC DNA]</scope>
    <source>
        <strain evidence="2 3">CECT 8234</strain>
    </source>
</reference>
<dbReference type="SMART" id="SM00710">
    <property type="entry name" value="PbH1"/>
    <property type="match status" value="6"/>
</dbReference>
<organism evidence="2 3">
    <name type="scientific">Paenibacillus endophyticus</name>
    <dbReference type="NCBI Taxonomy" id="1294268"/>
    <lineage>
        <taxon>Bacteria</taxon>
        <taxon>Bacillati</taxon>
        <taxon>Bacillota</taxon>
        <taxon>Bacilli</taxon>
        <taxon>Bacillales</taxon>
        <taxon>Paenibacillaceae</taxon>
        <taxon>Paenibacillus</taxon>
    </lineage>
</organism>
<dbReference type="EMBL" id="JACHXW010000003">
    <property type="protein sequence ID" value="MBB3151404.1"/>
    <property type="molecule type" value="Genomic_DNA"/>
</dbReference>
<dbReference type="InterPro" id="IPR006626">
    <property type="entry name" value="PbH1"/>
</dbReference>
<dbReference type="InterPro" id="IPR039448">
    <property type="entry name" value="Beta_helix"/>
</dbReference>
<dbReference type="Gene3D" id="2.160.20.10">
    <property type="entry name" value="Single-stranded right-handed beta-helix, Pectin lyase-like"/>
    <property type="match status" value="3"/>
</dbReference>
<evidence type="ECO:0000313" key="2">
    <source>
        <dbReference type="EMBL" id="MBB3151404.1"/>
    </source>
</evidence>
<dbReference type="InterPro" id="IPR011050">
    <property type="entry name" value="Pectin_lyase_fold/virulence"/>
</dbReference>
<dbReference type="PANTHER" id="PTHR36453">
    <property type="entry name" value="SECRETED PROTEIN-RELATED"/>
    <property type="match status" value="1"/>
</dbReference>
<accession>A0A7W5G8T0</accession>
<sequence>MSTVYYVAANGDDNAQGTREEPFLTIKKAQEEVRRLIQNGMNQDVAVWIRGGLYELESPLQFDDRDSGSDSCLIRYASFPGEEAIIAGGKRITGWTPFKGRVWSAKLDAGLDFHTLYADGKRIQQARLPAVGYFETTSLIEQDHEQANKSGIRYRTEDLPAHYDLTSAQVFVWPGEGEWNWFSETKPVASVHTDEQLLLFESPSIWPIGAGSRYYIQGSLDFLQAPGQFHLDSAANTLYYFVQDGVTDPNEQIIIAPRITRLLEINGKSANEPVRNLQFAGLRLTCTDFFREYRMMNDNVEQEAHREGLIYCNHAEHIQIADCRLEQSGTCGIYLDRYAKNITIDRNVISHFGYMGISLNGFAPGAGPFNSADASFTNGYHTITNNRIENGGQLVGHGCGILLYQSGHNQIKHNIIANMPRYGISMKGLRHKAMPSELYSIPVTWENHWDFLHSKNNFIAYNDISEVMTDSQDGGLIEAWGVGRGNVIHSNYLHDSGIHFSFGFGIYLDDAADDFTVTNNVITRLYSTGEGKLWMLIFSKGIGNRIFNNLLAQNPAAISAIGSQEMADEENKDIEIARNIIYNSGYLYYFVNYSDARFASADRNLYWNNGAPCKIAGCLPLTASGDDVLGREEYGWAQWRSLANGKYDEETLHEDPSFLLAEKADYRLQPKSPAYLLGWSDIEFDKIGPQ</sequence>
<feature type="domain" description="Right handed beta helix" evidence="1">
    <location>
        <begin position="377"/>
        <end position="524"/>
    </location>
</feature>
<name>A0A7W5G8T0_9BACL</name>
<proteinExistence type="predicted"/>
<dbReference type="InterPro" id="IPR012334">
    <property type="entry name" value="Pectin_lyas_fold"/>
</dbReference>
<dbReference type="Proteomes" id="UP000518605">
    <property type="component" value="Unassembled WGS sequence"/>
</dbReference>
<dbReference type="RefSeq" id="WP_183560314.1">
    <property type="nucleotide sequence ID" value="NZ_CBCSLB010000002.1"/>
</dbReference>
<dbReference type="AlphaFoldDB" id="A0A7W5G8T0"/>
<evidence type="ECO:0000313" key="3">
    <source>
        <dbReference type="Proteomes" id="UP000518605"/>
    </source>
</evidence>